<evidence type="ECO:0000259" key="2">
    <source>
        <dbReference type="Pfam" id="PF05627"/>
    </source>
</evidence>
<protein>
    <recommendedName>
        <fullName evidence="2">RIN4 pathogenic type III effector avirulence factor Avr cleavage site domain-containing protein</fullName>
    </recommendedName>
</protein>
<feature type="region of interest" description="Disordered" evidence="1">
    <location>
        <begin position="237"/>
        <end position="262"/>
    </location>
</feature>
<sequence>MAQHPHVPKFGNWESEENVPYTVYFEKARKGRTGGKMINPNDPQENPDMFSNIATSAEAPPPSGSRTVPEEPIGGKVVRPTDEPRVSREDGDIKQFSDSPARNENMGRKAANEPTRPRHGGRGSSHGHGRPTRDSAGSEHSMEWSPLHPHYQARIAGKGSGSPSWEGKSSNESSHATHGKSRLKPVTRGDESPDKGAAVPKFGEWDEKNPSAAESYTHIFNRVREERHIGTAKVPAIETESSNANAHKPNPKDNSKCRCFPW</sequence>
<dbReference type="OrthoDB" id="1109067at2759"/>
<dbReference type="AlphaFoldDB" id="A0A5J5C5L8"/>
<evidence type="ECO:0000256" key="1">
    <source>
        <dbReference type="SAM" id="MobiDB-lite"/>
    </source>
</evidence>
<dbReference type="PANTHER" id="PTHR33159">
    <property type="entry name" value="RPM1-INTERACTING PROTEIN 4 (RIN4) FAMILY PROTEIN"/>
    <property type="match status" value="1"/>
</dbReference>
<feature type="compositionally biased region" description="Basic and acidic residues" evidence="1">
    <location>
        <begin position="79"/>
        <end position="95"/>
    </location>
</feature>
<dbReference type="Proteomes" id="UP000325577">
    <property type="component" value="Linkage Group LG0"/>
</dbReference>
<dbReference type="EMBL" id="CM018031">
    <property type="protein sequence ID" value="KAA8550608.1"/>
    <property type="molecule type" value="Genomic_DNA"/>
</dbReference>
<dbReference type="PANTHER" id="PTHR33159:SF6">
    <property type="entry name" value="RPM1-INTERACTING PROTEIN 4"/>
    <property type="match status" value="1"/>
</dbReference>
<dbReference type="GO" id="GO:0005886">
    <property type="term" value="C:plasma membrane"/>
    <property type="evidence" value="ECO:0007669"/>
    <property type="project" value="TreeGrafter"/>
</dbReference>
<dbReference type="InterPro" id="IPR008700">
    <property type="entry name" value="TypeIII_avirulence_cleave"/>
</dbReference>
<reference evidence="3 4" key="1">
    <citation type="submission" date="2019-09" db="EMBL/GenBank/DDBJ databases">
        <title>A chromosome-level genome assembly of the Chinese tupelo Nyssa sinensis.</title>
        <authorList>
            <person name="Yang X."/>
            <person name="Kang M."/>
            <person name="Yang Y."/>
            <person name="Xiong H."/>
            <person name="Wang M."/>
            <person name="Zhang Z."/>
            <person name="Wang Z."/>
            <person name="Wu H."/>
            <person name="Ma T."/>
            <person name="Liu J."/>
            <person name="Xi Z."/>
        </authorList>
    </citation>
    <scope>NUCLEOTIDE SEQUENCE [LARGE SCALE GENOMIC DNA]</scope>
    <source>
        <strain evidence="3">J267</strain>
        <tissue evidence="3">Leaf</tissue>
    </source>
</reference>
<feature type="domain" description="RIN4 pathogenic type III effector avirulence factor Avr cleavage site" evidence="2">
    <location>
        <begin position="195"/>
        <end position="227"/>
    </location>
</feature>
<feature type="compositionally biased region" description="Polar residues" evidence="1">
    <location>
        <begin position="161"/>
        <end position="176"/>
    </location>
</feature>
<feature type="compositionally biased region" description="Basic residues" evidence="1">
    <location>
        <begin position="117"/>
        <end position="130"/>
    </location>
</feature>
<dbReference type="Pfam" id="PF05627">
    <property type="entry name" value="AvrRpt-cleavage"/>
    <property type="match status" value="2"/>
</dbReference>
<keyword evidence="4" id="KW-1185">Reference proteome</keyword>
<dbReference type="InterPro" id="IPR040387">
    <property type="entry name" value="RIN4/NOI4"/>
</dbReference>
<feature type="region of interest" description="Disordered" evidence="1">
    <location>
        <begin position="30"/>
        <end position="211"/>
    </location>
</feature>
<organism evidence="3 4">
    <name type="scientific">Nyssa sinensis</name>
    <dbReference type="NCBI Taxonomy" id="561372"/>
    <lineage>
        <taxon>Eukaryota</taxon>
        <taxon>Viridiplantae</taxon>
        <taxon>Streptophyta</taxon>
        <taxon>Embryophyta</taxon>
        <taxon>Tracheophyta</taxon>
        <taxon>Spermatophyta</taxon>
        <taxon>Magnoliopsida</taxon>
        <taxon>eudicotyledons</taxon>
        <taxon>Gunneridae</taxon>
        <taxon>Pentapetalae</taxon>
        <taxon>asterids</taxon>
        <taxon>Cornales</taxon>
        <taxon>Nyssaceae</taxon>
        <taxon>Nyssa</taxon>
    </lineage>
</organism>
<feature type="compositionally biased region" description="Basic and acidic residues" evidence="1">
    <location>
        <begin position="131"/>
        <end position="142"/>
    </location>
</feature>
<gene>
    <name evidence="3" type="ORF">F0562_002292</name>
</gene>
<feature type="domain" description="RIN4 pathogenic type III effector avirulence factor Avr cleavage site" evidence="2">
    <location>
        <begin position="3"/>
        <end position="32"/>
    </location>
</feature>
<accession>A0A5J5C5L8</accession>
<evidence type="ECO:0000313" key="4">
    <source>
        <dbReference type="Proteomes" id="UP000325577"/>
    </source>
</evidence>
<evidence type="ECO:0000313" key="3">
    <source>
        <dbReference type="EMBL" id="KAA8550608.1"/>
    </source>
</evidence>
<proteinExistence type="predicted"/>
<name>A0A5J5C5L8_9ASTE</name>